<dbReference type="AlphaFoldDB" id="A0A915N6S7"/>
<evidence type="ECO:0000313" key="2">
    <source>
        <dbReference type="Proteomes" id="UP000887561"/>
    </source>
</evidence>
<evidence type="ECO:0000313" key="3">
    <source>
        <dbReference type="WBParaSite" id="scaffold8914_cov201.g13488"/>
    </source>
</evidence>
<feature type="region of interest" description="Disordered" evidence="1">
    <location>
        <begin position="98"/>
        <end position="140"/>
    </location>
</feature>
<organism evidence="2 3">
    <name type="scientific">Meloidogyne javanica</name>
    <name type="common">Root-knot nematode worm</name>
    <dbReference type="NCBI Taxonomy" id="6303"/>
    <lineage>
        <taxon>Eukaryota</taxon>
        <taxon>Metazoa</taxon>
        <taxon>Ecdysozoa</taxon>
        <taxon>Nematoda</taxon>
        <taxon>Chromadorea</taxon>
        <taxon>Rhabditida</taxon>
        <taxon>Tylenchina</taxon>
        <taxon>Tylenchomorpha</taxon>
        <taxon>Tylenchoidea</taxon>
        <taxon>Meloidogynidae</taxon>
        <taxon>Meloidogyninae</taxon>
        <taxon>Meloidogyne</taxon>
        <taxon>Meloidogyne incognita group</taxon>
    </lineage>
</organism>
<dbReference type="Proteomes" id="UP000887561">
    <property type="component" value="Unplaced"/>
</dbReference>
<sequence length="152" mass="18316">MAKNPTIKRWFDRFEDEEYKKEYIRGIIALYKYGEVSMDNLKEYLNIRAVRVILAAHGIKLDELLEKIEKNKNIIHVTTETMKDLELFYSTSKKPKNFEETDKEEYSVKENDSDEVDEYSHQFQPPSQTNKLFQTPEDNDPNYWEKWNEMTM</sequence>
<accession>A0A915N6S7</accession>
<reference evidence="3" key="1">
    <citation type="submission" date="2022-11" db="UniProtKB">
        <authorList>
            <consortium name="WormBaseParasite"/>
        </authorList>
    </citation>
    <scope>IDENTIFICATION</scope>
</reference>
<proteinExistence type="predicted"/>
<name>A0A915N6S7_MELJA</name>
<keyword evidence="2" id="KW-1185">Reference proteome</keyword>
<feature type="compositionally biased region" description="Polar residues" evidence="1">
    <location>
        <begin position="121"/>
        <end position="133"/>
    </location>
</feature>
<feature type="compositionally biased region" description="Basic and acidic residues" evidence="1">
    <location>
        <begin position="98"/>
        <end position="111"/>
    </location>
</feature>
<protein>
    <submittedName>
        <fullName evidence="3">Uncharacterized protein</fullName>
    </submittedName>
</protein>
<dbReference type="WBParaSite" id="scaffold8914_cov201.g13488">
    <property type="protein sequence ID" value="scaffold8914_cov201.g13488"/>
    <property type="gene ID" value="scaffold8914_cov201.g13488"/>
</dbReference>
<evidence type="ECO:0000256" key="1">
    <source>
        <dbReference type="SAM" id="MobiDB-lite"/>
    </source>
</evidence>